<evidence type="ECO:0000256" key="1">
    <source>
        <dbReference type="SAM" id="Phobius"/>
    </source>
</evidence>
<dbReference type="PANTHER" id="PTHR38441:SF1">
    <property type="entry name" value="MEMBRANE PROTEIN"/>
    <property type="match status" value="1"/>
</dbReference>
<reference evidence="3" key="1">
    <citation type="journal article" date="2019" name="Int. J. Syst. Evol. Microbiol.">
        <title>The Global Catalogue of Microorganisms (GCM) 10K type strain sequencing project: providing services to taxonomists for standard genome sequencing and annotation.</title>
        <authorList>
            <consortium name="The Broad Institute Genomics Platform"/>
            <consortium name="The Broad Institute Genome Sequencing Center for Infectious Disease"/>
            <person name="Wu L."/>
            <person name="Ma J."/>
        </authorList>
    </citation>
    <scope>NUCLEOTIDE SEQUENCE [LARGE SCALE GENOMIC DNA]</scope>
    <source>
        <strain evidence="3">JCM 16902</strain>
    </source>
</reference>
<dbReference type="RefSeq" id="WP_231487286.1">
    <property type="nucleotide sequence ID" value="NZ_BAAAZO010000003.1"/>
</dbReference>
<feature type="transmembrane region" description="Helical" evidence="1">
    <location>
        <begin position="34"/>
        <end position="56"/>
    </location>
</feature>
<feature type="transmembrane region" description="Helical" evidence="1">
    <location>
        <begin position="68"/>
        <end position="90"/>
    </location>
</feature>
<evidence type="ECO:0000313" key="2">
    <source>
        <dbReference type="EMBL" id="GAA3610163.1"/>
    </source>
</evidence>
<evidence type="ECO:0000313" key="3">
    <source>
        <dbReference type="Proteomes" id="UP001501074"/>
    </source>
</evidence>
<accession>A0ABP6ZNE2</accession>
<gene>
    <name evidence="2" type="ORF">GCM10022223_27870</name>
</gene>
<dbReference type="PANTHER" id="PTHR38441">
    <property type="entry name" value="INTEGRAL MEMBRANE PROTEIN-RELATED"/>
    <property type="match status" value="1"/>
</dbReference>
<dbReference type="InterPro" id="IPR007436">
    <property type="entry name" value="DUF485"/>
</dbReference>
<dbReference type="Proteomes" id="UP001501074">
    <property type="component" value="Unassembled WGS sequence"/>
</dbReference>
<keyword evidence="1" id="KW-1133">Transmembrane helix</keyword>
<sequence>MSDDQPDRPLGGTGYQEVQASDEFQELRTRFRRFVFPLTGVFLAWYFLYVALSAYAPDFMSTEVIGRVNIGLIIGLLQFVSTFTITMAYARWADREFDPTADRLRAHIEDGETE</sequence>
<name>A0ABP6ZNE2_9ACTN</name>
<organism evidence="2 3">
    <name type="scientific">Kineosporia mesophila</name>
    <dbReference type="NCBI Taxonomy" id="566012"/>
    <lineage>
        <taxon>Bacteria</taxon>
        <taxon>Bacillati</taxon>
        <taxon>Actinomycetota</taxon>
        <taxon>Actinomycetes</taxon>
        <taxon>Kineosporiales</taxon>
        <taxon>Kineosporiaceae</taxon>
        <taxon>Kineosporia</taxon>
    </lineage>
</organism>
<keyword evidence="1" id="KW-0472">Membrane</keyword>
<keyword evidence="1" id="KW-0812">Transmembrane</keyword>
<protein>
    <submittedName>
        <fullName evidence="2">DUF485 domain-containing protein</fullName>
    </submittedName>
</protein>
<dbReference type="Pfam" id="PF04341">
    <property type="entry name" value="DUF485"/>
    <property type="match status" value="1"/>
</dbReference>
<dbReference type="EMBL" id="BAAAZO010000003">
    <property type="protein sequence ID" value="GAA3610163.1"/>
    <property type="molecule type" value="Genomic_DNA"/>
</dbReference>
<comment type="caution">
    <text evidence="2">The sequence shown here is derived from an EMBL/GenBank/DDBJ whole genome shotgun (WGS) entry which is preliminary data.</text>
</comment>
<proteinExistence type="predicted"/>
<keyword evidence="3" id="KW-1185">Reference proteome</keyword>